<dbReference type="Gene3D" id="3.40.1190.20">
    <property type="match status" value="1"/>
</dbReference>
<dbReference type="EMBL" id="FTMS01000027">
    <property type="protein sequence ID" value="SIR03461.1"/>
    <property type="molecule type" value="Genomic_DNA"/>
</dbReference>
<gene>
    <name evidence="1" type="ORF">SAMN05920897_12710</name>
</gene>
<dbReference type="OrthoDB" id="9813569at2"/>
<sequence length="162" mass="17510">MFRVDCVIANEEDVQKCLGIEAEGVGFSADHLSIDSYERLAEQVNERYADISGLVMTMREGISADRNGWSVDLDALNGFHASRKYHIDGIIDRVGDGGGFNVGLIHGVLNNMDSKEALGVAVAASALKNSLPVVFNLTGLTEVKNLWAEAISIVTSDKQIKQ</sequence>
<keyword evidence="2" id="KW-1185">Reference proteome</keyword>
<dbReference type="RefSeq" id="WP_083944046.1">
    <property type="nucleotide sequence ID" value="NZ_FTMS01000027.1"/>
</dbReference>
<dbReference type="AlphaFoldDB" id="A0A1N6XMM0"/>
<dbReference type="GO" id="GO:0003824">
    <property type="term" value="F:catalytic activity"/>
    <property type="evidence" value="ECO:0007669"/>
    <property type="project" value="UniProtKB-ARBA"/>
</dbReference>
<protein>
    <submittedName>
        <fullName evidence="1">Uncharacterized protein</fullName>
    </submittedName>
</protein>
<proteinExistence type="predicted"/>
<dbReference type="STRING" id="159291.SAMN05920897_12710"/>
<name>A0A1N6XMM0_9SPIO</name>
<evidence type="ECO:0000313" key="2">
    <source>
        <dbReference type="Proteomes" id="UP000186400"/>
    </source>
</evidence>
<dbReference type="InterPro" id="IPR029056">
    <property type="entry name" value="Ribokinase-like"/>
</dbReference>
<dbReference type="Proteomes" id="UP000186400">
    <property type="component" value="Unassembled WGS sequence"/>
</dbReference>
<dbReference type="SUPFAM" id="SSF53613">
    <property type="entry name" value="Ribokinase-like"/>
    <property type="match status" value="1"/>
</dbReference>
<organism evidence="1 2">
    <name type="scientific">Alkalispirochaeta americana</name>
    <dbReference type="NCBI Taxonomy" id="159291"/>
    <lineage>
        <taxon>Bacteria</taxon>
        <taxon>Pseudomonadati</taxon>
        <taxon>Spirochaetota</taxon>
        <taxon>Spirochaetia</taxon>
        <taxon>Spirochaetales</taxon>
        <taxon>Spirochaetaceae</taxon>
        <taxon>Alkalispirochaeta</taxon>
    </lineage>
</organism>
<reference evidence="1 2" key="1">
    <citation type="submission" date="2017-01" db="EMBL/GenBank/DDBJ databases">
        <authorList>
            <person name="Mah S.A."/>
            <person name="Swanson W.J."/>
            <person name="Moy G.W."/>
            <person name="Vacquier V.D."/>
        </authorList>
    </citation>
    <scope>NUCLEOTIDE SEQUENCE [LARGE SCALE GENOMIC DNA]</scope>
    <source>
        <strain evidence="1 2">ASpG1</strain>
    </source>
</reference>
<accession>A0A1N6XMM0</accession>
<evidence type="ECO:0000313" key="1">
    <source>
        <dbReference type="EMBL" id="SIR03461.1"/>
    </source>
</evidence>